<evidence type="ECO:0000313" key="2">
    <source>
        <dbReference type="EMBL" id="KAF7257348.1"/>
    </source>
</evidence>
<reference evidence="2" key="1">
    <citation type="submission" date="2019-07" db="EMBL/GenBank/DDBJ databases">
        <title>Annotation for the trematode Paragonimus miyazaki's.</title>
        <authorList>
            <person name="Choi Y.-J."/>
        </authorList>
    </citation>
    <scope>NUCLEOTIDE SEQUENCE</scope>
    <source>
        <strain evidence="2">Japan</strain>
    </source>
</reference>
<gene>
    <name evidence="2" type="ORF">EG68_07098</name>
</gene>
<sequence length="215" mass="24115">MVSHEFCDPVDYLKDVYERYGQEDIQVNTSEHGLAVHAKTSVEDETGIKTHEYVRTIYLPPSVDKDHFRIDMRDGNLTLEASVTTKLHSAVTFNRNHQLALKPISEAGALKPIGTVGATVIKDETTGREKLHMEVTIQPEFTADDPHVRLNANRMTVSGQKKYVEEIASSKGADVKEFTHSYEIPEAANRFSMNSQLYGNTSFVEAPLLDTSKFK</sequence>
<dbReference type="EMBL" id="JTDE01002453">
    <property type="protein sequence ID" value="KAF7257348.1"/>
    <property type="molecule type" value="Genomic_DNA"/>
</dbReference>
<dbReference type="OrthoDB" id="10060792at2759"/>
<dbReference type="InterPro" id="IPR008978">
    <property type="entry name" value="HSP20-like_chaperone"/>
</dbReference>
<protein>
    <recommendedName>
        <fullName evidence="1">SHSP domain-containing protein</fullName>
    </recommendedName>
</protein>
<dbReference type="InterPro" id="IPR002068">
    <property type="entry name" value="A-crystallin/Hsp20_dom"/>
</dbReference>
<dbReference type="AlphaFoldDB" id="A0A8S9Z011"/>
<evidence type="ECO:0000259" key="1">
    <source>
        <dbReference type="Pfam" id="PF00011"/>
    </source>
</evidence>
<evidence type="ECO:0000313" key="3">
    <source>
        <dbReference type="Proteomes" id="UP000822476"/>
    </source>
</evidence>
<organism evidence="2 3">
    <name type="scientific">Paragonimus skrjabini miyazakii</name>
    <dbReference type="NCBI Taxonomy" id="59628"/>
    <lineage>
        <taxon>Eukaryota</taxon>
        <taxon>Metazoa</taxon>
        <taxon>Spiralia</taxon>
        <taxon>Lophotrochozoa</taxon>
        <taxon>Platyhelminthes</taxon>
        <taxon>Trematoda</taxon>
        <taxon>Digenea</taxon>
        <taxon>Plagiorchiida</taxon>
        <taxon>Troglotremata</taxon>
        <taxon>Troglotrematidae</taxon>
        <taxon>Paragonimus</taxon>
    </lineage>
</organism>
<feature type="domain" description="SHSP" evidence="1">
    <location>
        <begin position="21"/>
        <end position="85"/>
    </location>
</feature>
<accession>A0A8S9Z011</accession>
<comment type="caution">
    <text evidence="2">The sequence shown here is derived from an EMBL/GenBank/DDBJ whole genome shotgun (WGS) entry which is preliminary data.</text>
</comment>
<dbReference type="Pfam" id="PF00011">
    <property type="entry name" value="HSP20"/>
    <property type="match status" value="1"/>
</dbReference>
<dbReference type="Proteomes" id="UP000822476">
    <property type="component" value="Unassembled WGS sequence"/>
</dbReference>
<dbReference type="SUPFAM" id="SSF49764">
    <property type="entry name" value="HSP20-like chaperones"/>
    <property type="match status" value="1"/>
</dbReference>
<name>A0A8S9Z011_9TREM</name>
<dbReference type="Gene3D" id="2.60.40.790">
    <property type="match status" value="2"/>
</dbReference>
<proteinExistence type="predicted"/>
<keyword evidence="3" id="KW-1185">Reference proteome</keyword>
<dbReference type="CDD" id="cd00298">
    <property type="entry name" value="ACD_sHsps_p23-like"/>
    <property type="match status" value="1"/>
</dbReference>